<keyword evidence="3" id="KW-1185">Reference proteome</keyword>
<dbReference type="KEGG" id="dmm:dnm_055490"/>
<proteinExistence type="predicted"/>
<evidence type="ECO:0000256" key="1">
    <source>
        <dbReference type="SAM" id="MobiDB-lite"/>
    </source>
</evidence>
<protein>
    <submittedName>
        <fullName evidence="2">Uncharacterized protein</fullName>
    </submittedName>
</protein>
<evidence type="ECO:0000313" key="2">
    <source>
        <dbReference type="EMBL" id="QTA89493.1"/>
    </source>
</evidence>
<dbReference type="AlphaFoldDB" id="A0A975BQF9"/>
<sequence length="41" mass="4590">MDCKPRHETKPRPDPPSHIFIGKIPESLPDGVANPVRQNQS</sequence>
<feature type="compositionally biased region" description="Basic and acidic residues" evidence="1">
    <location>
        <begin position="1"/>
        <end position="15"/>
    </location>
</feature>
<gene>
    <name evidence="2" type="ORF">dnm_055490</name>
</gene>
<dbReference type="Proteomes" id="UP000663722">
    <property type="component" value="Chromosome"/>
</dbReference>
<dbReference type="EMBL" id="CP061800">
    <property type="protein sequence ID" value="QTA89493.1"/>
    <property type="molecule type" value="Genomic_DNA"/>
</dbReference>
<feature type="region of interest" description="Disordered" evidence="1">
    <location>
        <begin position="1"/>
        <end position="41"/>
    </location>
</feature>
<evidence type="ECO:0000313" key="3">
    <source>
        <dbReference type="Proteomes" id="UP000663722"/>
    </source>
</evidence>
<name>A0A975BQF9_9BACT</name>
<organism evidence="2 3">
    <name type="scientific">Desulfonema magnum</name>
    <dbReference type="NCBI Taxonomy" id="45655"/>
    <lineage>
        <taxon>Bacteria</taxon>
        <taxon>Pseudomonadati</taxon>
        <taxon>Thermodesulfobacteriota</taxon>
        <taxon>Desulfobacteria</taxon>
        <taxon>Desulfobacterales</taxon>
        <taxon>Desulfococcaceae</taxon>
        <taxon>Desulfonema</taxon>
    </lineage>
</organism>
<accession>A0A975BQF9</accession>
<reference evidence="2" key="1">
    <citation type="journal article" date="2021" name="Microb. Physiol.">
        <title>Proteogenomic Insights into the Physiology of Marine, Sulfate-Reducing, Filamentous Desulfonema limicola and Desulfonema magnum.</title>
        <authorList>
            <person name="Schnaars V."/>
            <person name="Wohlbrand L."/>
            <person name="Scheve S."/>
            <person name="Hinrichs C."/>
            <person name="Reinhardt R."/>
            <person name="Rabus R."/>
        </authorList>
    </citation>
    <scope>NUCLEOTIDE SEQUENCE</scope>
    <source>
        <strain evidence="2">4be13</strain>
    </source>
</reference>